<keyword evidence="2" id="KW-1003">Cell membrane</keyword>
<dbReference type="Pfam" id="PF06808">
    <property type="entry name" value="DctM"/>
    <property type="match status" value="1"/>
</dbReference>
<dbReference type="InterPro" id="IPR004681">
    <property type="entry name" value="TRAP_DctM"/>
</dbReference>
<feature type="transmembrane region" description="Helical" evidence="7">
    <location>
        <begin position="56"/>
        <end position="75"/>
    </location>
</feature>
<keyword evidence="6 7" id="KW-0472">Membrane</keyword>
<dbReference type="PIRSF" id="PIRSF006066">
    <property type="entry name" value="HI0050"/>
    <property type="match status" value="1"/>
</dbReference>
<dbReference type="Proteomes" id="UP001151234">
    <property type="component" value="Unassembled WGS sequence"/>
</dbReference>
<dbReference type="NCBIfam" id="TIGR00786">
    <property type="entry name" value="dctM"/>
    <property type="match status" value="1"/>
</dbReference>
<evidence type="ECO:0000256" key="1">
    <source>
        <dbReference type="ARBA" id="ARBA00004429"/>
    </source>
</evidence>
<accession>A0A9X3UEX9</accession>
<evidence type="ECO:0000256" key="7">
    <source>
        <dbReference type="RuleBase" id="RU369079"/>
    </source>
</evidence>
<keyword evidence="10" id="KW-1185">Reference proteome</keyword>
<evidence type="ECO:0000256" key="5">
    <source>
        <dbReference type="ARBA" id="ARBA00022989"/>
    </source>
</evidence>
<evidence type="ECO:0000256" key="2">
    <source>
        <dbReference type="ARBA" id="ARBA00022475"/>
    </source>
</evidence>
<keyword evidence="4 7" id="KW-0812">Transmembrane</keyword>
<feature type="transmembrane region" description="Helical" evidence="7">
    <location>
        <begin position="248"/>
        <end position="271"/>
    </location>
</feature>
<keyword evidence="5 7" id="KW-1133">Transmembrane helix</keyword>
<dbReference type="PANTHER" id="PTHR33362:SF5">
    <property type="entry name" value="C4-DICARBOXYLATE TRAP TRANSPORTER LARGE PERMEASE PROTEIN DCTM"/>
    <property type="match status" value="1"/>
</dbReference>
<keyword evidence="3 7" id="KW-0997">Cell inner membrane</keyword>
<dbReference type="AlphaFoldDB" id="A0A9X3UEX9"/>
<dbReference type="GO" id="GO:0022857">
    <property type="term" value="F:transmembrane transporter activity"/>
    <property type="evidence" value="ECO:0007669"/>
    <property type="project" value="UniProtKB-UniRule"/>
</dbReference>
<protein>
    <recommendedName>
        <fullName evidence="7">TRAP transporter large permease protein</fullName>
    </recommendedName>
</protein>
<feature type="transmembrane region" description="Helical" evidence="7">
    <location>
        <begin position="361"/>
        <end position="378"/>
    </location>
</feature>
<name>A0A9X3UEX9_9HYPH</name>
<feature type="transmembrane region" description="Helical" evidence="7">
    <location>
        <begin position="176"/>
        <end position="196"/>
    </location>
</feature>
<dbReference type="PANTHER" id="PTHR33362">
    <property type="entry name" value="SIALIC ACID TRAP TRANSPORTER PERMEASE PROTEIN SIAT-RELATED"/>
    <property type="match status" value="1"/>
</dbReference>
<feature type="transmembrane region" description="Helical" evidence="7">
    <location>
        <begin position="283"/>
        <end position="302"/>
    </location>
</feature>
<gene>
    <name evidence="9" type="ORF">OQ273_01665</name>
</gene>
<evidence type="ECO:0000313" key="10">
    <source>
        <dbReference type="Proteomes" id="UP001151234"/>
    </source>
</evidence>
<feature type="transmembrane region" description="Helical" evidence="7">
    <location>
        <begin position="141"/>
        <end position="164"/>
    </location>
</feature>
<dbReference type="RefSeq" id="WP_267988732.1">
    <property type="nucleotide sequence ID" value="NZ_JAPJZI010000001.1"/>
</dbReference>
<evidence type="ECO:0000256" key="6">
    <source>
        <dbReference type="ARBA" id="ARBA00023136"/>
    </source>
</evidence>
<dbReference type="InterPro" id="IPR010656">
    <property type="entry name" value="DctM"/>
</dbReference>
<feature type="transmembrane region" description="Helical" evidence="7">
    <location>
        <begin position="322"/>
        <end position="349"/>
    </location>
</feature>
<feature type="transmembrane region" description="Helical" evidence="7">
    <location>
        <begin position="223"/>
        <end position="242"/>
    </location>
</feature>
<comment type="function">
    <text evidence="7">Part of the tripartite ATP-independent periplasmic (TRAP) transport system.</text>
</comment>
<proteinExistence type="inferred from homology"/>
<comment type="subunit">
    <text evidence="7">The complex comprises the extracytoplasmic solute receptor protein and the two transmembrane proteins.</text>
</comment>
<reference evidence="9" key="1">
    <citation type="submission" date="2022-11" db="EMBL/GenBank/DDBJ databases">
        <title>Draft genome sequence of Hoeflea poritis E7-10 and Hoeflea prorocentri PM5-8, separated from scleractinian coral Porites lutea and marine dinoflagellate.</title>
        <authorList>
            <person name="Zhang G."/>
            <person name="Wei Q."/>
            <person name="Cai L."/>
        </authorList>
    </citation>
    <scope>NUCLEOTIDE SEQUENCE</scope>
    <source>
        <strain evidence="9">PM5-8</strain>
    </source>
</reference>
<organism evidence="9 10">
    <name type="scientific">Hoeflea prorocentri</name>
    <dbReference type="NCBI Taxonomy" id="1922333"/>
    <lineage>
        <taxon>Bacteria</taxon>
        <taxon>Pseudomonadati</taxon>
        <taxon>Pseudomonadota</taxon>
        <taxon>Alphaproteobacteria</taxon>
        <taxon>Hyphomicrobiales</taxon>
        <taxon>Rhizobiaceae</taxon>
        <taxon>Hoeflea</taxon>
    </lineage>
</organism>
<sequence>MENISVIFLFLFILFLLLGTGVWVGLALMGVAWVGMELFTSRPVGDVMVTTIWSASSSWTLTALPLFIWMGEILYRTRLSEDMFRGLAPWMARLPGGLVHTNIVGCTVFAAVSGSSAATLTTVGKMSIPELRKRKYPETMVIGTLTGAATLGLMIPPSLTLIVYGVTINESITKLFFAGILPGLVLALMFMTYVAIYSKVSSKWQPNEEPRLSFAQKVKNSRFLLPVIALIVVVIGSMYLGYATATEAAAFGVIGGLVLAASQGSLNWQTFSASLMGATRTSAMIALILAGAAFLSLSMGFTGLPRGLANLIAELELSRFELLMVLLVFYIILGCFLDGISSVVLTMAVVEPMIVQAGIDLIWFGIFIVVVVEMAQITPPIGFNLFVMQGMTNHEMNFIAKSAIPMFLIMVLMVFVLIVFPDLATYLPENLRPGPGG</sequence>
<evidence type="ECO:0000256" key="4">
    <source>
        <dbReference type="ARBA" id="ARBA00022692"/>
    </source>
</evidence>
<comment type="caution">
    <text evidence="9">The sequence shown here is derived from an EMBL/GenBank/DDBJ whole genome shotgun (WGS) entry which is preliminary data.</text>
</comment>
<feature type="transmembrane region" description="Helical" evidence="7">
    <location>
        <begin position="398"/>
        <end position="420"/>
    </location>
</feature>
<dbReference type="EMBL" id="JAPJZI010000001">
    <property type="protein sequence ID" value="MDA5397266.1"/>
    <property type="molecule type" value="Genomic_DNA"/>
</dbReference>
<dbReference type="GO" id="GO:0005886">
    <property type="term" value="C:plasma membrane"/>
    <property type="evidence" value="ECO:0007669"/>
    <property type="project" value="UniProtKB-SubCell"/>
</dbReference>
<comment type="caution">
    <text evidence="7">Lacks conserved residue(s) required for the propagation of feature annotation.</text>
</comment>
<evidence type="ECO:0000313" key="9">
    <source>
        <dbReference type="EMBL" id="MDA5397266.1"/>
    </source>
</evidence>
<evidence type="ECO:0000259" key="8">
    <source>
        <dbReference type="Pfam" id="PF06808"/>
    </source>
</evidence>
<evidence type="ECO:0000256" key="3">
    <source>
        <dbReference type="ARBA" id="ARBA00022519"/>
    </source>
</evidence>
<feature type="transmembrane region" description="Helical" evidence="7">
    <location>
        <begin position="7"/>
        <end position="36"/>
    </location>
</feature>
<comment type="similarity">
    <text evidence="7">Belongs to the TRAP transporter large permease family.</text>
</comment>
<comment type="subcellular location">
    <subcellularLocation>
        <location evidence="1 7">Cell inner membrane</location>
        <topology evidence="1 7">Multi-pass membrane protein</topology>
    </subcellularLocation>
</comment>
<keyword evidence="7" id="KW-0813">Transport</keyword>
<feature type="domain" description="TRAP C4-dicarboxylate transport system permease DctM subunit" evidence="8">
    <location>
        <begin position="12"/>
        <end position="422"/>
    </location>
</feature>